<dbReference type="Proteomes" id="UP000244896">
    <property type="component" value="Chromosome"/>
</dbReference>
<dbReference type="AlphaFoldDB" id="A0A2U8E307"/>
<evidence type="ECO:0000256" key="5">
    <source>
        <dbReference type="ARBA" id="ARBA00022989"/>
    </source>
</evidence>
<dbReference type="OrthoDB" id="9793581at2"/>
<dbReference type="PANTHER" id="PTHR30558">
    <property type="entry name" value="EXBD MEMBRANE COMPONENT OF PMF-DRIVEN MACROMOLECULE IMPORT SYSTEM"/>
    <property type="match status" value="1"/>
</dbReference>
<dbReference type="GO" id="GO:0015031">
    <property type="term" value="P:protein transport"/>
    <property type="evidence" value="ECO:0007669"/>
    <property type="project" value="UniProtKB-KW"/>
</dbReference>
<evidence type="ECO:0000256" key="7">
    <source>
        <dbReference type="RuleBase" id="RU003879"/>
    </source>
</evidence>
<proteinExistence type="inferred from homology"/>
<evidence type="ECO:0000256" key="8">
    <source>
        <dbReference type="SAM" id="Phobius"/>
    </source>
</evidence>
<protein>
    <recommendedName>
        <fullName evidence="11">Biopolymer transporter ExbD</fullName>
    </recommendedName>
</protein>
<dbReference type="PANTHER" id="PTHR30558:SF3">
    <property type="entry name" value="BIOPOLYMER TRANSPORT PROTEIN EXBD-RELATED"/>
    <property type="match status" value="1"/>
</dbReference>
<evidence type="ECO:0008006" key="11">
    <source>
        <dbReference type="Google" id="ProtNLM"/>
    </source>
</evidence>
<keyword evidence="10" id="KW-1185">Reference proteome</keyword>
<dbReference type="EMBL" id="CP023004">
    <property type="protein sequence ID" value="AWI09257.1"/>
    <property type="molecule type" value="Genomic_DNA"/>
</dbReference>
<feature type="transmembrane region" description="Helical" evidence="8">
    <location>
        <begin position="27"/>
        <end position="48"/>
    </location>
</feature>
<dbReference type="Pfam" id="PF02472">
    <property type="entry name" value="ExbD"/>
    <property type="match status" value="1"/>
</dbReference>
<reference evidence="9 10" key="1">
    <citation type="journal article" date="2018" name="Syst. Appl. Microbiol.">
        <title>Ereboglobus luteus gen. nov. sp. nov. from cockroach guts, and new insights into the oxygen relationship of the genera Opitutus and Didymococcus (Verrucomicrobia: Opitutaceae).</title>
        <authorList>
            <person name="Tegtmeier D."/>
            <person name="Belitz A."/>
            <person name="Radek R."/>
            <person name="Heimerl T."/>
            <person name="Brune A."/>
        </authorList>
    </citation>
    <scope>NUCLEOTIDE SEQUENCE [LARGE SCALE GENOMIC DNA]</scope>
    <source>
        <strain evidence="9 10">Ho45</strain>
    </source>
</reference>
<keyword evidence="3" id="KW-1003">Cell membrane</keyword>
<dbReference type="InterPro" id="IPR003400">
    <property type="entry name" value="ExbD"/>
</dbReference>
<keyword evidence="5 8" id="KW-1133">Transmembrane helix</keyword>
<evidence type="ECO:0000256" key="4">
    <source>
        <dbReference type="ARBA" id="ARBA00022692"/>
    </source>
</evidence>
<dbReference type="KEGG" id="elut:CKA38_08395"/>
<organism evidence="9 10">
    <name type="scientific">Ereboglobus luteus</name>
    <dbReference type="NCBI Taxonomy" id="1796921"/>
    <lineage>
        <taxon>Bacteria</taxon>
        <taxon>Pseudomonadati</taxon>
        <taxon>Verrucomicrobiota</taxon>
        <taxon>Opitutia</taxon>
        <taxon>Opitutales</taxon>
        <taxon>Opitutaceae</taxon>
        <taxon>Ereboglobus</taxon>
    </lineage>
</organism>
<dbReference type="RefSeq" id="WP_108825069.1">
    <property type="nucleotide sequence ID" value="NZ_CP023004.1"/>
</dbReference>
<evidence type="ECO:0000313" key="9">
    <source>
        <dbReference type="EMBL" id="AWI09257.1"/>
    </source>
</evidence>
<dbReference type="GO" id="GO:0022857">
    <property type="term" value="F:transmembrane transporter activity"/>
    <property type="evidence" value="ECO:0007669"/>
    <property type="project" value="InterPro"/>
</dbReference>
<accession>A0A2U8E307</accession>
<keyword evidence="7" id="KW-0653">Protein transport</keyword>
<keyword evidence="7" id="KW-0813">Transport</keyword>
<comment type="subcellular location">
    <subcellularLocation>
        <location evidence="1">Cell membrane</location>
        <topology evidence="1">Single-pass membrane protein</topology>
    </subcellularLocation>
    <subcellularLocation>
        <location evidence="7">Cell membrane</location>
        <topology evidence="7">Single-pass type II membrane protein</topology>
    </subcellularLocation>
</comment>
<evidence type="ECO:0000256" key="3">
    <source>
        <dbReference type="ARBA" id="ARBA00022475"/>
    </source>
</evidence>
<evidence type="ECO:0000256" key="6">
    <source>
        <dbReference type="ARBA" id="ARBA00023136"/>
    </source>
</evidence>
<comment type="similarity">
    <text evidence="2 7">Belongs to the ExbD/TolR family.</text>
</comment>
<gene>
    <name evidence="9" type="ORF">CKA38_08395</name>
</gene>
<dbReference type="Gene3D" id="3.30.420.270">
    <property type="match status" value="1"/>
</dbReference>
<keyword evidence="6 8" id="KW-0472">Membrane</keyword>
<name>A0A2U8E307_9BACT</name>
<dbReference type="GO" id="GO:0005886">
    <property type="term" value="C:plasma membrane"/>
    <property type="evidence" value="ECO:0007669"/>
    <property type="project" value="UniProtKB-SubCell"/>
</dbReference>
<evidence type="ECO:0000256" key="1">
    <source>
        <dbReference type="ARBA" id="ARBA00004162"/>
    </source>
</evidence>
<evidence type="ECO:0000256" key="2">
    <source>
        <dbReference type="ARBA" id="ARBA00005811"/>
    </source>
</evidence>
<keyword evidence="4 7" id="KW-0812">Transmembrane</keyword>
<sequence>MNLDDFGDVNRINAPIEERRDGARFNLTAMISVLMFLLVTFVMFSLALTNVGKMDVNIAGGCGGCGSHDPLVVQVSENTTVYINREPYDISDLPQKIASYKEECARTGHVPRVLVSGDDRARYALLARAIDHVKTAGIEHMVLESTYRMTGR</sequence>
<evidence type="ECO:0000313" key="10">
    <source>
        <dbReference type="Proteomes" id="UP000244896"/>
    </source>
</evidence>